<dbReference type="PANTHER" id="PTHR43792:SF1">
    <property type="entry name" value="N-ACETYLTRANSFERASE DOMAIN-CONTAINING PROTEIN"/>
    <property type="match status" value="1"/>
</dbReference>
<dbReference type="GO" id="GO:0016747">
    <property type="term" value="F:acyltransferase activity, transferring groups other than amino-acyl groups"/>
    <property type="evidence" value="ECO:0007669"/>
    <property type="project" value="InterPro"/>
</dbReference>
<evidence type="ECO:0000259" key="1">
    <source>
        <dbReference type="PROSITE" id="PS51186"/>
    </source>
</evidence>
<dbReference type="AlphaFoldDB" id="A0A4Y3PAQ3"/>
<reference evidence="2 3" key="1">
    <citation type="submission" date="2019-06" db="EMBL/GenBank/DDBJ databases">
        <title>Whole genome shotgun sequence of Brevibacillus parabrevis NBRC 12334.</title>
        <authorList>
            <person name="Hosoyama A."/>
            <person name="Uohara A."/>
            <person name="Ohji S."/>
            <person name="Ichikawa N."/>
        </authorList>
    </citation>
    <scope>NUCLEOTIDE SEQUENCE [LARGE SCALE GENOMIC DNA]</scope>
    <source>
        <strain evidence="2 3">NBRC 12334</strain>
    </source>
</reference>
<dbReference type="Proteomes" id="UP000316882">
    <property type="component" value="Unassembled WGS sequence"/>
</dbReference>
<dbReference type="PANTHER" id="PTHR43792">
    <property type="entry name" value="GNAT FAMILY, PUTATIVE (AFU_ORTHOLOGUE AFUA_3G00765)-RELATED-RELATED"/>
    <property type="match status" value="1"/>
</dbReference>
<sequence>MKRLVSQAMIVLQTERLVLRRAHAEDDAAFIFGLLNEPSWLQYIGDRGVRTLADAQQYIVNSLQASYESYGFGLFVVAEKATGTPVGLCGLIKRDFLEDVDIGYALCPPYWGKGYAFEAAYAVLDYGREAFGLKRIVAITDKANDASGKLLEKLGLRWEGYVRKQPDQEELKFFSIDFPS</sequence>
<dbReference type="Pfam" id="PF13302">
    <property type="entry name" value="Acetyltransf_3"/>
    <property type="match status" value="1"/>
</dbReference>
<feature type="domain" description="N-acetyltransferase" evidence="1">
    <location>
        <begin position="17"/>
        <end position="175"/>
    </location>
</feature>
<evidence type="ECO:0000313" key="2">
    <source>
        <dbReference type="EMBL" id="GEB31492.1"/>
    </source>
</evidence>
<accession>A0A4Y3PAQ3</accession>
<dbReference type="EMBL" id="BJMH01000004">
    <property type="protein sequence ID" value="GEB31492.1"/>
    <property type="molecule type" value="Genomic_DNA"/>
</dbReference>
<protein>
    <submittedName>
        <fullName evidence="2">Alanine acetyltransferase</fullName>
    </submittedName>
</protein>
<name>A0A4Y3PAQ3_BREPA</name>
<comment type="caution">
    <text evidence="2">The sequence shown here is derived from an EMBL/GenBank/DDBJ whole genome shotgun (WGS) entry which is preliminary data.</text>
</comment>
<evidence type="ECO:0000313" key="3">
    <source>
        <dbReference type="Proteomes" id="UP000316882"/>
    </source>
</evidence>
<keyword evidence="3" id="KW-1185">Reference proteome</keyword>
<dbReference type="SUPFAM" id="SSF55729">
    <property type="entry name" value="Acyl-CoA N-acyltransferases (Nat)"/>
    <property type="match status" value="1"/>
</dbReference>
<dbReference type="InterPro" id="IPR051531">
    <property type="entry name" value="N-acetyltransferase"/>
</dbReference>
<dbReference type="InterPro" id="IPR000182">
    <property type="entry name" value="GNAT_dom"/>
</dbReference>
<dbReference type="PROSITE" id="PS51186">
    <property type="entry name" value="GNAT"/>
    <property type="match status" value="1"/>
</dbReference>
<organism evidence="2 3">
    <name type="scientific">Brevibacillus parabrevis</name>
    <dbReference type="NCBI Taxonomy" id="54914"/>
    <lineage>
        <taxon>Bacteria</taxon>
        <taxon>Bacillati</taxon>
        <taxon>Bacillota</taxon>
        <taxon>Bacilli</taxon>
        <taxon>Bacillales</taxon>
        <taxon>Paenibacillaceae</taxon>
        <taxon>Brevibacillus</taxon>
    </lineage>
</organism>
<dbReference type="STRING" id="54914.AV540_09690"/>
<dbReference type="Gene3D" id="3.40.630.30">
    <property type="match status" value="1"/>
</dbReference>
<gene>
    <name evidence="2" type="ORF">BPA01_10720</name>
</gene>
<dbReference type="InterPro" id="IPR016181">
    <property type="entry name" value="Acyl_CoA_acyltransferase"/>
</dbReference>
<proteinExistence type="predicted"/>
<keyword evidence="2" id="KW-0808">Transferase</keyword>